<evidence type="ECO:0000256" key="3">
    <source>
        <dbReference type="ARBA" id="ARBA00022452"/>
    </source>
</evidence>
<dbReference type="STRING" id="1515612.SKP52_09650"/>
<evidence type="ECO:0000256" key="8">
    <source>
        <dbReference type="ARBA" id="ARBA00023077"/>
    </source>
</evidence>
<dbReference type="SUPFAM" id="SSF56935">
    <property type="entry name" value="Porins"/>
    <property type="match status" value="1"/>
</dbReference>
<dbReference type="Gene3D" id="3.55.50.30">
    <property type="match status" value="1"/>
</dbReference>
<dbReference type="Pfam" id="PF07715">
    <property type="entry name" value="Plug"/>
    <property type="match status" value="1"/>
</dbReference>
<accession>A0A0A7PFU1</accession>
<dbReference type="PANTHER" id="PTHR32552:SF81">
    <property type="entry name" value="TONB-DEPENDENT OUTER MEMBRANE RECEPTOR"/>
    <property type="match status" value="1"/>
</dbReference>
<keyword evidence="13" id="KW-0732">Signal</keyword>
<evidence type="ECO:0000256" key="2">
    <source>
        <dbReference type="ARBA" id="ARBA00022448"/>
    </source>
</evidence>
<feature type="signal peptide" evidence="13">
    <location>
        <begin position="1"/>
        <end position="22"/>
    </location>
</feature>
<keyword evidence="16" id="KW-1185">Reference proteome</keyword>
<dbReference type="Proteomes" id="UP000030907">
    <property type="component" value="Chromosome"/>
</dbReference>
<dbReference type="InterPro" id="IPR011662">
    <property type="entry name" value="Secretin/TonB_short_N"/>
</dbReference>
<feature type="region of interest" description="Disordered" evidence="12">
    <location>
        <begin position="98"/>
        <end position="125"/>
    </location>
</feature>
<evidence type="ECO:0000256" key="5">
    <source>
        <dbReference type="ARBA" id="ARBA00022692"/>
    </source>
</evidence>
<dbReference type="GO" id="GO:0009279">
    <property type="term" value="C:cell outer membrane"/>
    <property type="evidence" value="ECO:0007669"/>
    <property type="project" value="UniProtKB-SubCell"/>
</dbReference>
<feature type="compositionally biased region" description="Low complexity" evidence="12">
    <location>
        <begin position="107"/>
        <end position="119"/>
    </location>
</feature>
<dbReference type="HOGENOM" id="CLU_008287_15_1_5"/>
<evidence type="ECO:0000256" key="13">
    <source>
        <dbReference type="SAM" id="SignalP"/>
    </source>
</evidence>
<gene>
    <name evidence="15" type="ORF">SKP52_09650</name>
</gene>
<keyword evidence="10" id="KW-0998">Cell outer membrane</keyword>
<protein>
    <submittedName>
        <fullName evidence="15">TonB-dependent receptor</fullName>
    </submittedName>
</protein>
<evidence type="ECO:0000256" key="10">
    <source>
        <dbReference type="ARBA" id="ARBA00023237"/>
    </source>
</evidence>
<keyword evidence="6" id="KW-0408">Iron</keyword>
<evidence type="ECO:0000256" key="7">
    <source>
        <dbReference type="ARBA" id="ARBA00023065"/>
    </source>
</evidence>
<dbReference type="OrthoDB" id="9760333at2"/>
<dbReference type="Gene3D" id="2.40.170.20">
    <property type="entry name" value="TonB-dependent receptor, beta-barrel domain"/>
    <property type="match status" value="2"/>
</dbReference>
<dbReference type="InterPro" id="IPR000531">
    <property type="entry name" value="Beta-barrel_TonB"/>
</dbReference>
<dbReference type="EMBL" id="CP009122">
    <property type="protein sequence ID" value="AJA08839.1"/>
    <property type="molecule type" value="Genomic_DNA"/>
</dbReference>
<dbReference type="SMART" id="SM00965">
    <property type="entry name" value="STN"/>
    <property type="match status" value="1"/>
</dbReference>
<keyword evidence="7" id="KW-0406">Ion transport</keyword>
<keyword evidence="5" id="KW-0812">Transmembrane</keyword>
<feature type="domain" description="Secretin/TonB short N-terminal" evidence="14">
    <location>
        <begin position="48"/>
        <end position="99"/>
    </location>
</feature>
<dbReference type="Pfam" id="PF00593">
    <property type="entry name" value="TonB_dep_Rec_b-barrel"/>
    <property type="match status" value="1"/>
</dbReference>
<organism evidence="15 16">
    <name type="scientific">Sphingopyxis fribergensis</name>
    <dbReference type="NCBI Taxonomy" id="1515612"/>
    <lineage>
        <taxon>Bacteria</taxon>
        <taxon>Pseudomonadati</taxon>
        <taxon>Pseudomonadota</taxon>
        <taxon>Alphaproteobacteria</taxon>
        <taxon>Sphingomonadales</taxon>
        <taxon>Sphingomonadaceae</taxon>
        <taxon>Sphingopyxis</taxon>
    </lineage>
</organism>
<dbReference type="PANTHER" id="PTHR32552">
    <property type="entry name" value="FERRICHROME IRON RECEPTOR-RELATED"/>
    <property type="match status" value="1"/>
</dbReference>
<evidence type="ECO:0000259" key="14">
    <source>
        <dbReference type="SMART" id="SM00965"/>
    </source>
</evidence>
<evidence type="ECO:0000256" key="11">
    <source>
        <dbReference type="RuleBase" id="RU003357"/>
    </source>
</evidence>
<evidence type="ECO:0000256" key="6">
    <source>
        <dbReference type="ARBA" id="ARBA00023004"/>
    </source>
</evidence>
<evidence type="ECO:0000313" key="16">
    <source>
        <dbReference type="Proteomes" id="UP000030907"/>
    </source>
</evidence>
<dbReference type="InterPro" id="IPR012910">
    <property type="entry name" value="Plug_dom"/>
</dbReference>
<dbReference type="RefSeq" id="WP_039574317.1">
    <property type="nucleotide sequence ID" value="NZ_CP009122.1"/>
</dbReference>
<dbReference type="AlphaFoldDB" id="A0A0A7PFU1"/>
<evidence type="ECO:0000256" key="12">
    <source>
        <dbReference type="SAM" id="MobiDB-lite"/>
    </source>
</evidence>
<keyword evidence="2" id="KW-0813">Transport</keyword>
<sequence length="836" mass="89883">MHSRLSLPAAAIALCLPTQVQAAEERAFDVPKGSLSAVLPVISRQAGVSISVGDAKLWQARVKSVRGRMSVEKAIQRLLDGSDARAVRVSATSWRIERRPPQPSRIARATPAPRQVPQPRAREPSNDAVAAAQDEIIVTASKTDLPLTHFAGVVTQLDGGDLAFGGERGMDSILSRTATVSSTHLGSGRNKLFIRGIADSSFTGPTQSTVGQYLGDIRLSYNAPDPDLRLYDIDNVEILEGPQGTLYGAGSLGGIIRVVPKAPDPREMTVQAIAGVSVTQHGDPGGDIAAIANIPVSENGHALRLVGYMLTDGGYIDNPLRGQNDVNRVHVRGGRGTFRFEAGDSWTIDLGGVYQAITSDDAQYADKNGPPLTRNSMVEQNATARYGMGTIVVMKDWDDLHFQSSNAYIDHRLFERFDASLPEARQGTDASNGGIPAPPSVGTVDVERLFAPIQLSPLNNVPRVLDQHNATRMFVSENRLSRPYSDGVGWVVGASFIDNRARQNREFGYGPLRATLPGVTNKITEFTGYAEATVEVMPDLIASGGVRLSHAKLGGAAEGVSFALAQANRATTASRNETDLLPSFSLLATPLRNVRLYARYQEGFRPGGLAVDGNFVRRFLNDQVRTWEAGMRFGDKGQSLLDASISISHSRWRNIQADFIDSTGFPTTANIGDGRITSLSGAVAMRPTAALTFELGAVYNHSRVDDLSPQILPVFNAAPARLGRIPNVASHAVRGSVNYATMIDDEDFRVNGWASYIGPSRLGIGPVLGESQGDYVDTGVAMRVGNARRGLSLTLTNLFDSRGNRFSLGTPFVEGNEGFMTPLRPRTLRIAVDVAY</sequence>
<keyword evidence="4" id="KW-0410">Iron transport</keyword>
<keyword evidence="3" id="KW-1134">Transmembrane beta strand</keyword>
<name>A0A0A7PFU1_9SPHN</name>
<dbReference type="GO" id="GO:0006826">
    <property type="term" value="P:iron ion transport"/>
    <property type="evidence" value="ECO:0007669"/>
    <property type="project" value="UniProtKB-KW"/>
</dbReference>
<dbReference type="KEGG" id="sphk:SKP52_09650"/>
<reference evidence="15 16" key="1">
    <citation type="journal article" date="2015" name="Int. J. Syst. Evol. Microbiol.">
        <title>Description of Sphingopyxis fribergensis sp. nov. - a soil bacterium with the ability to degrade styrene and phenylacetic acid.</title>
        <authorList>
            <person name="Oelschlagel M."/>
            <person name="Ruckert C."/>
            <person name="Kalinowski J."/>
            <person name="Schmidt G."/>
            <person name="Schlomann M."/>
            <person name="Tischler D."/>
        </authorList>
    </citation>
    <scope>NUCLEOTIDE SEQUENCE [LARGE SCALE GENOMIC DNA]</scope>
    <source>
        <strain evidence="15 16">Kp5.2</strain>
    </source>
</reference>
<evidence type="ECO:0000256" key="9">
    <source>
        <dbReference type="ARBA" id="ARBA00023136"/>
    </source>
</evidence>
<comment type="similarity">
    <text evidence="11">Belongs to the TonB-dependent receptor family.</text>
</comment>
<evidence type="ECO:0000313" key="15">
    <source>
        <dbReference type="EMBL" id="AJA08839.1"/>
    </source>
</evidence>
<dbReference type="InterPro" id="IPR036942">
    <property type="entry name" value="Beta-barrel_TonB_sf"/>
</dbReference>
<keyword evidence="15" id="KW-0675">Receptor</keyword>
<comment type="subcellular location">
    <subcellularLocation>
        <location evidence="1">Cell outer membrane</location>
        <topology evidence="1">Multi-pass membrane protein</topology>
    </subcellularLocation>
</comment>
<feature type="chain" id="PRO_5002043935" evidence="13">
    <location>
        <begin position="23"/>
        <end position="836"/>
    </location>
</feature>
<dbReference type="InterPro" id="IPR039426">
    <property type="entry name" value="TonB-dep_rcpt-like"/>
</dbReference>
<evidence type="ECO:0000256" key="4">
    <source>
        <dbReference type="ARBA" id="ARBA00022496"/>
    </source>
</evidence>
<keyword evidence="8 11" id="KW-0798">TonB box</keyword>
<proteinExistence type="inferred from homology"/>
<evidence type="ECO:0000256" key="1">
    <source>
        <dbReference type="ARBA" id="ARBA00004571"/>
    </source>
</evidence>
<keyword evidence="9 11" id="KW-0472">Membrane</keyword>